<feature type="region of interest" description="Disordered" evidence="1">
    <location>
        <begin position="48"/>
        <end position="69"/>
    </location>
</feature>
<evidence type="ECO:0000313" key="2">
    <source>
        <dbReference type="EMBL" id="EOB11464.1"/>
    </source>
</evidence>
<organism evidence="2 3">
    <name type="scientific">Nosema bombycis (strain CQ1 / CVCC 102059)</name>
    <name type="common">Microsporidian parasite</name>
    <name type="synonym">Pebrine of silkworm</name>
    <dbReference type="NCBI Taxonomy" id="578461"/>
    <lineage>
        <taxon>Eukaryota</taxon>
        <taxon>Fungi</taxon>
        <taxon>Fungi incertae sedis</taxon>
        <taxon>Microsporidia</taxon>
        <taxon>Nosematidae</taxon>
        <taxon>Nosema</taxon>
    </lineage>
</organism>
<proteinExistence type="predicted"/>
<name>R0M0D3_NOSB1</name>
<gene>
    <name evidence="2" type="ORF">NBO_1167g0002</name>
</gene>
<reference evidence="2 3" key="1">
    <citation type="journal article" date="2013" name="BMC Genomics">
        <title>Comparative genomics of parasitic silkworm microsporidia reveal an association between genome expansion and host adaptation.</title>
        <authorList>
            <person name="Pan G."/>
            <person name="Xu J."/>
            <person name="Li T."/>
            <person name="Xia Q."/>
            <person name="Liu S.L."/>
            <person name="Zhang G."/>
            <person name="Li S."/>
            <person name="Li C."/>
            <person name="Liu H."/>
            <person name="Yang L."/>
            <person name="Liu T."/>
            <person name="Zhang X."/>
            <person name="Wu Z."/>
            <person name="Fan W."/>
            <person name="Dang X."/>
            <person name="Xiang H."/>
            <person name="Tao M."/>
            <person name="Li Y."/>
            <person name="Hu J."/>
            <person name="Li Z."/>
            <person name="Lin L."/>
            <person name="Luo J."/>
            <person name="Geng L."/>
            <person name="Wang L."/>
            <person name="Long M."/>
            <person name="Wan Y."/>
            <person name="He N."/>
            <person name="Zhang Z."/>
            <person name="Lu C."/>
            <person name="Keeling P.J."/>
            <person name="Wang J."/>
            <person name="Xiang Z."/>
            <person name="Zhou Z."/>
        </authorList>
    </citation>
    <scope>NUCLEOTIDE SEQUENCE [LARGE SCALE GENOMIC DNA]</scope>
    <source>
        <strain evidence="3">CQ1 / CVCC 102059</strain>
    </source>
</reference>
<dbReference type="EMBL" id="KB910074">
    <property type="protein sequence ID" value="EOB11464.1"/>
    <property type="molecule type" value="Genomic_DNA"/>
</dbReference>
<evidence type="ECO:0000256" key="1">
    <source>
        <dbReference type="SAM" id="MobiDB-lite"/>
    </source>
</evidence>
<protein>
    <submittedName>
        <fullName evidence="2">Uncharacterized protein</fullName>
    </submittedName>
</protein>
<dbReference type="VEuPathDB" id="MicrosporidiaDB:NBO_1167g0002"/>
<dbReference type="HOGENOM" id="CLU_721788_0_0_1"/>
<accession>R0M0D3</accession>
<dbReference type="OrthoDB" id="2190823at2759"/>
<evidence type="ECO:0000313" key="3">
    <source>
        <dbReference type="Proteomes" id="UP000016927"/>
    </source>
</evidence>
<keyword evidence="3" id="KW-1185">Reference proteome</keyword>
<sequence length="383" mass="44269">MNIKFNKLEMDVRKVGIMEEEIGVEKKISKITDFFNVSKGVCKDGEGVNRDRLRDGVSKGDLSKGGLNKESKADFSKAHLSKGDLNHRPSSKKIKLKDRLKDRPVIEEVKVRPKTKLKNLFKEDEFSEEDDDERVEERDRLPSYYTPTIQSNTIPLTQLNTTSVFPIYSKGTSLLWYSKEGSLISLKSGRQTRVELKFHDSSIPGIQFEDKASCTQGVFLGKIIVLYSQDALYFYDNSLLWTKKCKPEKVCISEKYVVVYSKLIYFYSHTGEEIYNFHPRTVNTMSLIKNRLVLGGNNLMIIDDFKLKFTYELPGIPTWTCLDEEGNVYYRIEEDIYQLKDGLSHRIATKIKYPLVVVGDKLIYLKNKEKITPTPHLEYHEIK</sequence>
<dbReference type="Proteomes" id="UP000016927">
    <property type="component" value="Unassembled WGS sequence"/>
</dbReference>
<dbReference type="AlphaFoldDB" id="R0M0D3"/>